<comment type="caution">
    <text evidence="1">The sequence shown here is derived from an EMBL/GenBank/DDBJ whole genome shotgun (WGS) entry which is preliminary data.</text>
</comment>
<reference evidence="1 2" key="1">
    <citation type="submission" date="2009-04" db="EMBL/GenBank/DDBJ databases">
        <authorList>
            <person name="Qin X."/>
            <person name="Bachman B."/>
            <person name="Battles P."/>
            <person name="Bell A."/>
            <person name="Bess C."/>
            <person name="Bickham C."/>
            <person name="Chaboub L."/>
            <person name="Chen D."/>
            <person name="Coyle M."/>
            <person name="Deiros D.R."/>
            <person name="Dinh H."/>
            <person name="Forbes L."/>
            <person name="Fowler G."/>
            <person name="Francisco L."/>
            <person name="Fu Q."/>
            <person name="Gubbala S."/>
            <person name="Hale W."/>
            <person name="Han Y."/>
            <person name="Hemphill L."/>
            <person name="Highlander S.K."/>
            <person name="Hirani K."/>
            <person name="Hogues M."/>
            <person name="Jackson L."/>
            <person name="Jakkamsetti A."/>
            <person name="Javaid M."/>
            <person name="Jiang H."/>
            <person name="Korchina V."/>
            <person name="Kovar C."/>
            <person name="Lara F."/>
            <person name="Lee S."/>
            <person name="Mata R."/>
            <person name="Mathew T."/>
            <person name="Moen C."/>
            <person name="Morales K."/>
            <person name="Munidasa M."/>
            <person name="Nazareth L."/>
            <person name="Ngo R."/>
            <person name="Nguyen L."/>
            <person name="Okwuonu G."/>
            <person name="Ongeri F."/>
            <person name="Patil S."/>
            <person name="Petrosino J."/>
            <person name="Pham C."/>
            <person name="Pham P."/>
            <person name="Pu L.-L."/>
            <person name="Puazo M."/>
            <person name="Raj R."/>
            <person name="Reid J."/>
            <person name="Rouhana J."/>
            <person name="Saada N."/>
            <person name="Shang Y."/>
            <person name="Simmons D."/>
            <person name="Thornton R."/>
            <person name="Warren J."/>
            <person name="Weissenberger G."/>
            <person name="Zhang J."/>
            <person name="Zhang L."/>
            <person name="Zhou C."/>
            <person name="Zhu D."/>
            <person name="Muzny D."/>
            <person name="Worley K."/>
            <person name="Gibbs R."/>
        </authorList>
    </citation>
    <scope>NUCLEOTIDE SEQUENCE [LARGE SCALE GENOMIC DNA]</scope>
    <source>
        <strain evidence="1 2">F0268</strain>
    </source>
</reference>
<evidence type="ECO:0000313" key="2">
    <source>
        <dbReference type="Proteomes" id="UP000004121"/>
    </source>
</evidence>
<proteinExistence type="predicted"/>
<organism evidence="1 2">
    <name type="scientific">Oribacterium sinus F0268</name>
    <dbReference type="NCBI Taxonomy" id="585501"/>
    <lineage>
        <taxon>Bacteria</taxon>
        <taxon>Bacillati</taxon>
        <taxon>Bacillota</taxon>
        <taxon>Clostridia</taxon>
        <taxon>Lachnospirales</taxon>
        <taxon>Lachnospiraceae</taxon>
        <taxon>Oribacterium</taxon>
    </lineage>
</organism>
<gene>
    <name evidence="1" type="ORF">HMPREF6123_2133</name>
</gene>
<protein>
    <submittedName>
        <fullName evidence="1">Uncharacterized protein</fullName>
    </submittedName>
</protein>
<name>C2L064_9FIRM</name>
<dbReference type="HOGENOM" id="CLU_979298_0_0_9"/>
<keyword evidence="2" id="KW-1185">Reference proteome</keyword>
<dbReference type="OrthoDB" id="1855290at2"/>
<sequence length="282" mass="33290">MHGLSEKGKLMEAIKLPKKYRDICEEIKNGSAESLAKLDAFEEKFPHQNLAVRAVVEFFDRKYEEAVSHTLLLMPFWDEWYYSNVANEYMMAMCFAAKKIGREAEVSKALQEEQSRLMEAEEEKCLKGSCQRYNYCKILMDYMQQDILPESRSKDYQPPKAPKTASELIAEGKLNPEKDFDRKKLLNLLFMKGSPEDTVDYYERIKDLNLGELYYEQACICYRYLGQKDKVLEVIERWAKSKLWDVASPTQVRPMSFFTYPFMHEYLEKEESLKRIREAIFV</sequence>
<dbReference type="EMBL" id="ACKX01000203">
    <property type="protein sequence ID" value="EEJ50600.1"/>
    <property type="molecule type" value="Genomic_DNA"/>
</dbReference>
<accession>C2L064</accession>
<dbReference type="AlphaFoldDB" id="C2L064"/>
<dbReference type="Proteomes" id="UP000004121">
    <property type="component" value="Unassembled WGS sequence"/>
</dbReference>
<evidence type="ECO:0000313" key="1">
    <source>
        <dbReference type="EMBL" id="EEJ50600.1"/>
    </source>
</evidence>
<dbReference type="eggNOG" id="ENOG502ZNRI">
    <property type="taxonomic scope" value="Bacteria"/>
</dbReference>
<dbReference type="InParanoid" id="C2L064"/>